<dbReference type="SUPFAM" id="SSF51905">
    <property type="entry name" value="FAD/NAD(P)-binding domain"/>
    <property type="match status" value="1"/>
</dbReference>
<evidence type="ECO:0000313" key="1">
    <source>
        <dbReference type="EMBL" id="MEE4023022.1"/>
    </source>
</evidence>
<dbReference type="Proteomes" id="UP001335729">
    <property type="component" value="Unassembled WGS sequence"/>
</dbReference>
<name>A0ABU7MRR5_9ACTN</name>
<protein>
    <submittedName>
        <fullName evidence="1">Lycopene cyclase family protein</fullName>
    </submittedName>
</protein>
<comment type="caution">
    <text evidence="1">The sequence shown here is derived from an EMBL/GenBank/DDBJ whole genome shotgun (WGS) entry which is preliminary data.</text>
</comment>
<keyword evidence="2" id="KW-1185">Reference proteome</keyword>
<gene>
    <name evidence="1" type="ORF">V1Y59_08035</name>
</gene>
<dbReference type="Gene3D" id="3.50.50.60">
    <property type="entry name" value="FAD/NAD(P)-binding domain"/>
    <property type="match status" value="1"/>
</dbReference>
<sequence length="379" mass="40836">MTRRVTVLGAGPAGRGVAHRMMVAGLAVTVVEAHPDRAWHATYACWSDELPAWLDPTAIGAQVDSVHVIGTTAVEVDRGYTVCDTAALQRTLTLDDAHVVQGRVVAVDGERVRLADGTSVTGDVVIDCRGTAIRDAPRQTAFGIVVDAATAERYLDGAAAVIMDWRAGRIVNRDELPSFLYAVPLGHGEFLLEETCLAGHPALPLDELERRLYRRLGSLADGARRTERVTFPLIASGRRPWRLRPFPFGAAGGFVHPTTGYSVAAALRTADDLVGAVLDGADPARRVWSSSARAVYELRLRGLGVLLRLDPVQTTRFFEAFFAMPVARQRSYLSHRDDLAGTLAAMTRVFARLDTSMRATVARASAASPSASIPGWDAN</sequence>
<dbReference type="PANTHER" id="PTHR39757">
    <property type="match status" value="1"/>
</dbReference>
<proteinExistence type="predicted"/>
<dbReference type="InterPro" id="IPR036188">
    <property type="entry name" value="FAD/NAD-bd_sf"/>
</dbReference>
<dbReference type="PANTHER" id="PTHR39757:SF5">
    <property type="entry name" value="OS02G0190600 PROTEIN"/>
    <property type="match status" value="1"/>
</dbReference>
<reference evidence="1 2" key="1">
    <citation type="submission" date="2024-01" db="EMBL/GenBank/DDBJ databases">
        <title>Draft genome sequence of Gordonia sp. PKS22-38.</title>
        <authorList>
            <person name="Suphannarot A."/>
            <person name="Mingma R."/>
        </authorList>
    </citation>
    <scope>NUCLEOTIDE SEQUENCE [LARGE SCALE GENOMIC DNA]</scope>
    <source>
        <strain evidence="1 2">PKS22-38</strain>
    </source>
</reference>
<dbReference type="Pfam" id="PF05834">
    <property type="entry name" value="Lycopene_cycl"/>
    <property type="match status" value="1"/>
</dbReference>
<organism evidence="1 2">
    <name type="scientific">Gordonia prachuapensis</name>
    <dbReference type="NCBI Taxonomy" id="3115651"/>
    <lineage>
        <taxon>Bacteria</taxon>
        <taxon>Bacillati</taxon>
        <taxon>Actinomycetota</taxon>
        <taxon>Actinomycetes</taxon>
        <taxon>Mycobacteriales</taxon>
        <taxon>Gordoniaceae</taxon>
        <taxon>Gordonia</taxon>
    </lineage>
</organism>
<dbReference type="RefSeq" id="WP_330504284.1">
    <property type="nucleotide sequence ID" value="NZ_JAZDUE010000005.1"/>
</dbReference>
<accession>A0ABU7MRR5</accession>
<evidence type="ECO:0000313" key="2">
    <source>
        <dbReference type="Proteomes" id="UP001335729"/>
    </source>
</evidence>
<dbReference type="EMBL" id="JAZDUE010000005">
    <property type="protein sequence ID" value="MEE4023022.1"/>
    <property type="molecule type" value="Genomic_DNA"/>
</dbReference>